<dbReference type="InterPro" id="IPR050953">
    <property type="entry name" value="N4_N6_ade-DNA_methylase"/>
</dbReference>
<feature type="domain" description="Type II methyltransferase M.Eco57I C-terminal" evidence="7">
    <location>
        <begin position="1089"/>
        <end position="1213"/>
    </location>
</feature>
<protein>
    <recommendedName>
        <fullName evidence="1">site-specific DNA-methyltransferase (adenine-specific)</fullName>
        <ecNumber evidence="1">2.1.1.72</ecNumber>
    </recommendedName>
</protein>
<dbReference type="OrthoDB" id="187988at2157"/>
<dbReference type="PROSITE" id="PS00092">
    <property type="entry name" value="N6_MTASE"/>
    <property type="match status" value="1"/>
</dbReference>
<dbReference type="GO" id="GO:0009007">
    <property type="term" value="F:site-specific DNA-methyltransferase (adenine-specific) activity"/>
    <property type="evidence" value="ECO:0007669"/>
    <property type="project" value="UniProtKB-EC"/>
</dbReference>
<dbReference type="InterPro" id="IPR029063">
    <property type="entry name" value="SAM-dependent_MTases_sf"/>
</dbReference>
<evidence type="ECO:0000313" key="8">
    <source>
        <dbReference type="EMBL" id="RZV10497.1"/>
    </source>
</evidence>
<evidence type="ECO:0000256" key="3">
    <source>
        <dbReference type="ARBA" id="ARBA00022679"/>
    </source>
</evidence>
<proteinExistence type="predicted"/>
<dbReference type="SUPFAM" id="SSF53335">
    <property type="entry name" value="S-adenosyl-L-methionine-dependent methyltransferases"/>
    <property type="match status" value="1"/>
</dbReference>
<dbReference type="EC" id="2.1.1.72" evidence="1"/>
<evidence type="ECO:0000313" key="9">
    <source>
        <dbReference type="Proteomes" id="UP000291097"/>
    </source>
</evidence>
<evidence type="ECO:0000256" key="5">
    <source>
        <dbReference type="ARBA" id="ARBA00047942"/>
    </source>
</evidence>
<dbReference type="PRINTS" id="PR00507">
    <property type="entry name" value="N12N6MTFRASE"/>
</dbReference>
<dbReference type="Proteomes" id="UP000291097">
    <property type="component" value="Unassembled WGS sequence"/>
</dbReference>
<dbReference type="Gene3D" id="3.40.50.150">
    <property type="entry name" value="Vaccinia Virus protein VP39"/>
    <property type="match status" value="1"/>
</dbReference>
<dbReference type="GO" id="GO:0006304">
    <property type="term" value="P:DNA modification"/>
    <property type="evidence" value="ECO:0007669"/>
    <property type="project" value="InterPro"/>
</dbReference>
<reference evidence="8 9" key="1">
    <citation type="submission" date="2019-02" db="EMBL/GenBank/DDBJ databases">
        <title>Genomic Encyclopedia of Archaeal and Bacterial Type Strains, Phase II (KMG-II): from individual species to whole genera.</title>
        <authorList>
            <person name="Goeker M."/>
        </authorList>
    </citation>
    <scope>NUCLEOTIDE SEQUENCE [LARGE SCALE GENOMIC DNA]</scope>
    <source>
        <strain evidence="8 9">DSM 18328</strain>
    </source>
</reference>
<accession>A0A482Y8C4</accession>
<dbReference type="EMBL" id="SHMP01000004">
    <property type="protein sequence ID" value="RZV10497.1"/>
    <property type="molecule type" value="Genomic_DNA"/>
</dbReference>
<keyword evidence="4" id="KW-0949">S-adenosyl-L-methionine</keyword>
<comment type="catalytic activity">
    <reaction evidence="5">
        <text>a 2'-deoxyadenosine in DNA + S-adenosyl-L-methionine = an N(6)-methyl-2'-deoxyadenosine in DNA + S-adenosyl-L-homocysteine + H(+)</text>
        <dbReference type="Rhea" id="RHEA:15197"/>
        <dbReference type="Rhea" id="RHEA-COMP:12418"/>
        <dbReference type="Rhea" id="RHEA-COMP:12419"/>
        <dbReference type="ChEBI" id="CHEBI:15378"/>
        <dbReference type="ChEBI" id="CHEBI:57856"/>
        <dbReference type="ChEBI" id="CHEBI:59789"/>
        <dbReference type="ChEBI" id="CHEBI:90615"/>
        <dbReference type="ChEBI" id="CHEBI:90616"/>
        <dbReference type="EC" id="2.1.1.72"/>
    </reaction>
</comment>
<evidence type="ECO:0000256" key="4">
    <source>
        <dbReference type="ARBA" id="ARBA00022691"/>
    </source>
</evidence>
<evidence type="ECO:0000259" key="7">
    <source>
        <dbReference type="Pfam" id="PF22837"/>
    </source>
</evidence>
<dbReference type="Pfam" id="PF07669">
    <property type="entry name" value="Eco57I"/>
    <property type="match status" value="1"/>
</dbReference>
<dbReference type="PANTHER" id="PTHR33841:SF1">
    <property type="entry name" value="DNA METHYLTRANSFERASE A"/>
    <property type="match status" value="1"/>
</dbReference>
<keyword evidence="2 8" id="KW-0489">Methyltransferase</keyword>
<dbReference type="Pfam" id="PF22837">
    <property type="entry name" value="M_Eco57I_C"/>
    <property type="match status" value="1"/>
</dbReference>
<dbReference type="InterPro" id="IPR011639">
    <property type="entry name" value="MethylTrfase_TaqI-like_dom"/>
</dbReference>
<dbReference type="RefSeq" id="WP_130500003.1">
    <property type="nucleotide sequence ID" value="NZ_SHMP01000004.1"/>
</dbReference>
<name>A0A482Y8C4_9EURY</name>
<dbReference type="PANTHER" id="PTHR33841">
    <property type="entry name" value="DNA METHYLTRANSFERASE YEEA-RELATED"/>
    <property type="match status" value="1"/>
</dbReference>
<gene>
    <name evidence="8" type="ORF">BDK88_1665</name>
</gene>
<sequence>MTDEQTKEIRRRLDEELSLDEFERDYRSTGEAATQFFQDLFVQVLNFEETTSPLGDATWQDIPVHEWPNTARANAARLFAKSGNFRVIYVELEKLTRTAERNAVQSLTRSDRTSGWAIDGSFLTVFHAPDEDIWHLVTPYEEGTDDITTGRPVLRRYTLGEGETHRTVANALSSMDASKGRLAERIDEAFRVKPVTEDFYENYKNAFDTLSKELRRKGLEIEDADRYAHTTLNRLMFFYYLQKKGWIGDRKDFVRWFHEQYEKSDEEDVFHEKWLSALFFEGMNSPKGGNINVDLPSDVRSAIAGLPYMNGGLFQPTEEDERDTFLSDSALKSVIEEFLEQYNFTVTEESPYDIDVAVDPAMLGKIYESLIAEQERGEAGIFYTPRVEVDLMCRMALYEQFCDHANDLDAEGKQRIVEFIFSEPQDWDAESAGETEQLENILHKLRIVDPACGSGAFLVGMKQVVTELYRKLGTTPDYHLKEQIINENLYGVDIKDWAVRVAEFRLWLSLVEGEEQLPDQRPVLPNFSFKLKVGDSLIQKLDGEFVSLDTLTRTLDGDTAGLLTELKELKREHFEGETDRTQEIEEKQVELLKNHVDGLIDNLSKDGSQQTLFGDTKDDQIDDDVQERIEELKETRDAIDEAGAAGFFMWDIDFSDVMVEGGFDIVIGNPPYVRQEDIIDQGIHPERLDEMDGGEVKKLKKEYKNDLVQYVEETFDISAYKRSDIYVYFYFKGLEVLRENGTLSYITSNSWLDIGYGKRLQQALLEKASLSTVMGNISEKAFEDADVNAYITMANKSQNGILAGETKFTRINCPYVDLNYASAFKSIFTTNEADTEELLFNEEPARVYEEGDIRTLTFSHAGLWRLGGGSTRDLDDDSGPVYSEESGFGPTKVIANHDLSQNLQLPTGSYSMGLWGRFVDAPTLYFEIWRDAGDQFTTIRDLTDDGGDLTRGVTSGANKYFFVPRPGEDNKYFTADYNGDTGELVLTHKDSNRTARIEPEYWMRPLKEIPEDYQDQFDCRYETDDGTEMVPNLVLVKNREIKTSPIEPAHLSSVWIRIDDDKATLEQDGRNALDYVELGEAEIWGRDSDKSLSSRTTFNSRDPWYMQPTVSDPYILLTRYVNAKYQFHFNPCAFPVADNFYYLSTSEEFDPAYLAGYLNSTLGWFMAEISSRSWTNALKFDKTEFMELPVVDAKEQTQSTAGEAVENLMERDLEDVFVELGGYNPSDVTIESVKEDRVDLDTPIFNELDLTDKQRERLYKEMVTLVRDRLMRQPDENPSLCETITEHNSQYDYSR</sequence>
<evidence type="ECO:0000259" key="6">
    <source>
        <dbReference type="Pfam" id="PF07669"/>
    </source>
</evidence>
<dbReference type="InterPro" id="IPR002052">
    <property type="entry name" value="DNA_methylase_N6_adenine_CS"/>
</dbReference>
<organism evidence="8 9">
    <name type="scientific">Natrinema hispanicum</name>
    <dbReference type="NCBI Taxonomy" id="392421"/>
    <lineage>
        <taxon>Archaea</taxon>
        <taxon>Methanobacteriati</taxon>
        <taxon>Methanobacteriota</taxon>
        <taxon>Stenosarchaea group</taxon>
        <taxon>Halobacteria</taxon>
        <taxon>Halobacteriales</taxon>
        <taxon>Natrialbaceae</taxon>
        <taxon>Natrinema</taxon>
    </lineage>
</organism>
<dbReference type="GO" id="GO:0003676">
    <property type="term" value="F:nucleic acid binding"/>
    <property type="evidence" value="ECO:0007669"/>
    <property type="project" value="InterPro"/>
</dbReference>
<dbReference type="GO" id="GO:0032259">
    <property type="term" value="P:methylation"/>
    <property type="evidence" value="ECO:0007669"/>
    <property type="project" value="UniProtKB-KW"/>
</dbReference>
<evidence type="ECO:0000256" key="1">
    <source>
        <dbReference type="ARBA" id="ARBA00011900"/>
    </source>
</evidence>
<dbReference type="InterPro" id="IPR054520">
    <property type="entry name" value="M_Eco57I_C"/>
</dbReference>
<comment type="caution">
    <text evidence="8">The sequence shown here is derived from an EMBL/GenBank/DDBJ whole genome shotgun (WGS) entry which is preliminary data.</text>
</comment>
<keyword evidence="3" id="KW-0808">Transferase</keyword>
<feature type="domain" description="Type II methyltransferase M.TaqI-like" evidence="6">
    <location>
        <begin position="487"/>
        <end position="775"/>
    </location>
</feature>
<evidence type="ECO:0000256" key="2">
    <source>
        <dbReference type="ARBA" id="ARBA00022603"/>
    </source>
</evidence>